<dbReference type="GeneID" id="28980081"/>
<evidence type="ECO:0000313" key="2">
    <source>
        <dbReference type="Proteomes" id="UP000053611"/>
    </source>
</evidence>
<dbReference type="EMBL" id="KQ087181">
    <property type="protein sequence ID" value="KLT45461.1"/>
    <property type="molecule type" value="Genomic_DNA"/>
</dbReference>
<proteinExistence type="predicted"/>
<dbReference type="Proteomes" id="UP000053611">
    <property type="component" value="Unassembled WGS sequence"/>
</dbReference>
<gene>
    <name evidence="1" type="ORF">CC85DRAFT_135380</name>
</gene>
<sequence>MPPSRVPAPAHSDLSHRSPFVAYTGSWLAMASYHSWVPDTASTDEGGFSFAFDGTDFAVYGAWDGDTAAWIDVDGNSTWWHAPPPRLEDDGQVYAATVEPGFHRVSFKMAGGRMDLVKVVVGDGPIGPEPYSWELWHIALAASAILLGATRIIARKRRTSNLDVTSPSEKV</sequence>
<evidence type="ECO:0000313" key="1">
    <source>
        <dbReference type="EMBL" id="KLT45461.1"/>
    </source>
</evidence>
<name>A0A0J0XWN3_9TREE</name>
<organism evidence="1 2">
    <name type="scientific">Cutaneotrichosporon oleaginosum</name>
    <dbReference type="NCBI Taxonomy" id="879819"/>
    <lineage>
        <taxon>Eukaryota</taxon>
        <taxon>Fungi</taxon>
        <taxon>Dikarya</taxon>
        <taxon>Basidiomycota</taxon>
        <taxon>Agaricomycotina</taxon>
        <taxon>Tremellomycetes</taxon>
        <taxon>Trichosporonales</taxon>
        <taxon>Trichosporonaceae</taxon>
        <taxon>Cutaneotrichosporon</taxon>
    </lineage>
</organism>
<dbReference type="RefSeq" id="XP_018281952.1">
    <property type="nucleotide sequence ID" value="XM_018419478.1"/>
</dbReference>
<keyword evidence="2" id="KW-1185">Reference proteome</keyword>
<protein>
    <submittedName>
        <fullName evidence="1">Uncharacterized protein</fullName>
    </submittedName>
</protein>
<accession>A0A0J0XWN3</accession>
<dbReference type="AlphaFoldDB" id="A0A0J0XWN3"/>
<reference evidence="1 2" key="1">
    <citation type="submission" date="2015-03" db="EMBL/GenBank/DDBJ databases">
        <title>Genomics and transcriptomics of the oil-accumulating basidiomycete yeast T. oleaginosus allow insights into substrate utilization and the diverse evolutionary trajectories of mating systems in fungi.</title>
        <authorList>
            <consortium name="DOE Joint Genome Institute"/>
            <person name="Kourist R."/>
            <person name="Kracht O."/>
            <person name="Bracharz F."/>
            <person name="Lipzen A."/>
            <person name="Nolan M."/>
            <person name="Ohm R."/>
            <person name="Grigoriev I."/>
            <person name="Sun S."/>
            <person name="Heitman J."/>
            <person name="Bruck T."/>
            <person name="Nowrousian M."/>
        </authorList>
    </citation>
    <scope>NUCLEOTIDE SEQUENCE [LARGE SCALE GENOMIC DNA]</scope>
    <source>
        <strain evidence="1 2">IBC0246</strain>
    </source>
</reference>